<reference evidence="1" key="2">
    <citation type="submission" date="2023-05" db="EMBL/GenBank/DDBJ databases">
        <authorList>
            <person name="Fouks B."/>
        </authorList>
    </citation>
    <scope>NUCLEOTIDE SEQUENCE</scope>
    <source>
        <strain evidence="1">Stay&amp;Tobe</strain>
        <tissue evidence="1">Testes</tissue>
    </source>
</reference>
<accession>A0AAD8EG09</accession>
<name>A0AAD8EG09_DIPPU</name>
<feature type="non-terminal residue" evidence="1">
    <location>
        <position position="158"/>
    </location>
</feature>
<comment type="caution">
    <text evidence="1">The sequence shown here is derived from an EMBL/GenBank/DDBJ whole genome shotgun (WGS) entry which is preliminary data.</text>
</comment>
<dbReference type="AlphaFoldDB" id="A0AAD8EG09"/>
<keyword evidence="2" id="KW-1185">Reference proteome</keyword>
<proteinExistence type="predicted"/>
<evidence type="ECO:0000313" key="1">
    <source>
        <dbReference type="EMBL" id="KAJ9589165.1"/>
    </source>
</evidence>
<dbReference type="Proteomes" id="UP001233999">
    <property type="component" value="Unassembled WGS sequence"/>
</dbReference>
<gene>
    <name evidence="1" type="ORF">L9F63_028051</name>
</gene>
<feature type="non-terminal residue" evidence="1">
    <location>
        <position position="1"/>
    </location>
</feature>
<protein>
    <submittedName>
        <fullName evidence="1">Uncharacterized protein</fullName>
    </submittedName>
</protein>
<evidence type="ECO:0000313" key="2">
    <source>
        <dbReference type="Proteomes" id="UP001233999"/>
    </source>
</evidence>
<dbReference type="EMBL" id="JASPKZ010005186">
    <property type="protein sequence ID" value="KAJ9589165.1"/>
    <property type="molecule type" value="Genomic_DNA"/>
</dbReference>
<organism evidence="1 2">
    <name type="scientific">Diploptera punctata</name>
    <name type="common">Pacific beetle cockroach</name>
    <dbReference type="NCBI Taxonomy" id="6984"/>
    <lineage>
        <taxon>Eukaryota</taxon>
        <taxon>Metazoa</taxon>
        <taxon>Ecdysozoa</taxon>
        <taxon>Arthropoda</taxon>
        <taxon>Hexapoda</taxon>
        <taxon>Insecta</taxon>
        <taxon>Pterygota</taxon>
        <taxon>Neoptera</taxon>
        <taxon>Polyneoptera</taxon>
        <taxon>Dictyoptera</taxon>
        <taxon>Blattodea</taxon>
        <taxon>Blaberoidea</taxon>
        <taxon>Blaberidae</taxon>
        <taxon>Diplopterinae</taxon>
        <taxon>Diploptera</taxon>
    </lineage>
</organism>
<sequence>FVKLGDDDDDDDESTNITSNLLGKLGVTVGVTVSTTWRYVAGVAVGVTVYFNFKGVTVGVTVCRKILSLRPEIALLHAGLDKNVASASSTCLYAVNSSRVHYLPLSSSERSVLYLHGVRRRESVHLTHLFDLRERLQRCSLSSHTNFLGLRPCPRARL</sequence>
<reference evidence="1" key="1">
    <citation type="journal article" date="2023" name="IScience">
        <title>Live-bearing cockroach genome reveals convergent evolutionary mechanisms linked to viviparity in insects and beyond.</title>
        <authorList>
            <person name="Fouks B."/>
            <person name="Harrison M.C."/>
            <person name="Mikhailova A.A."/>
            <person name="Marchal E."/>
            <person name="English S."/>
            <person name="Carruthers M."/>
            <person name="Jennings E.C."/>
            <person name="Chiamaka E.L."/>
            <person name="Frigard R.A."/>
            <person name="Pippel M."/>
            <person name="Attardo G.M."/>
            <person name="Benoit J.B."/>
            <person name="Bornberg-Bauer E."/>
            <person name="Tobe S.S."/>
        </authorList>
    </citation>
    <scope>NUCLEOTIDE SEQUENCE</scope>
    <source>
        <strain evidence="1">Stay&amp;Tobe</strain>
    </source>
</reference>